<reference evidence="2 4" key="2">
    <citation type="journal article" date="2011" name="Mol. Biol. Evol.">
        <title>Comparative genomic analysis of fruiting body formation in Myxococcales.</title>
        <authorList>
            <person name="Huntley S."/>
            <person name="Hamann N."/>
            <person name="Wegener-Feldbrugge S."/>
            <person name="Treuner-Lange A."/>
            <person name="Kube M."/>
            <person name="Reinhardt R."/>
            <person name="Klages S."/>
            <person name="Muller R."/>
            <person name="Ronning C.M."/>
            <person name="Nierman W.C."/>
            <person name="Sogaard-Andersen L."/>
        </authorList>
    </citation>
    <scope>NUCLEOTIDE SEQUENCE [LARGE SCALE GENOMIC DNA]</scope>
    <source>
        <strain evidence="2 4">DW4/3-1</strain>
    </source>
</reference>
<dbReference type="OrthoDB" id="5503327at2"/>
<dbReference type="STRING" id="378806.STAUR_3505"/>
<dbReference type="HOGENOM" id="CLU_102529_0_0_7"/>
<evidence type="ECO:0000313" key="3">
    <source>
        <dbReference type="EMBL" id="EAU61870.1"/>
    </source>
</evidence>
<dbReference type="KEGG" id="sur:STAUR_3505"/>
<name>Q08N13_STIAD</name>
<evidence type="ECO:0008006" key="6">
    <source>
        <dbReference type="Google" id="ProtNLM"/>
    </source>
</evidence>
<evidence type="ECO:0000256" key="1">
    <source>
        <dbReference type="SAM" id="SignalP"/>
    </source>
</evidence>
<evidence type="ECO:0000313" key="2">
    <source>
        <dbReference type="EMBL" id="ADO71295.1"/>
    </source>
</evidence>
<evidence type="ECO:0000313" key="4">
    <source>
        <dbReference type="Proteomes" id="UP000001351"/>
    </source>
</evidence>
<evidence type="ECO:0000313" key="5">
    <source>
        <dbReference type="Proteomes" id="UP000032702"/>
    </source>
</evidence>
<protein>
    <recommendedName>
        <fullName evidence="6">MlpA</fullName>
    </recommendedName>
</protein>
<sequence>MKTLQAFSWIFLLGCAASLGACDAEQPLPQCTVGRGEHAVRYTLVSGIGSCAAKRAEKLGAQIFRTPGSGEPPSLVFKPGPFAANEGKDPAHPVLSTGNFTTEYPSKDEVCEVPTLSEARQFVAQATGTPVDVRYQWSNVRVQGSSAIPGTQWIADLTYSEDDCTATYVAVGLFPALKCERTEVRNGQNVVVRDPAICSLPRPSLSIDPAFPTLCDEGTNLCVLDGEPPALLPQP</sequence>
<gene>
    <name evidence="2" type="ordered locus">STAUR_3505</name>
    <name evidence="3" type="ORF">STIAU_4893</name>
</gene>
<dbReference type="PROSITE" id="PS51257">
    <property type="entry name" value="PROKAR_LIPOPROTEIN"/>
    <property type="match status" value="1"/>
</dbReference>
<feature type="chain" id="PRO_5010840043" description="MlpA" evidence="1">
    <location>
        <begin position="22"/>
        <end position="235"/>
    </location>
</feature>
<organism evidence="3 5">
    <name type="scientific">Stigmatella aurantiaca (strain DW4/3-1)</name>
    <dbReference type="NCBI Taxonomy" id="378806"/>
    <lineage>
        <taxon>Bacteria</taxon>
        <taxon>Pseudomonadati</taxon>
        <taxon>Myxococcota</taxon>
        <taxon>Myxococcia</taxon>
        <taxon>Myxococcales</taxon>
        <taxon>Cystobacterineae</taxon>
        <taxon>Archangiaceae</taxon>
        <taxon>Stigmatella</taxon>
    </lineage>
</organism>
<dbReference type="AlphaFoldDB" id="Q08N13"/>
<dbReference type="RefSeq" id="WP_002620094.1">
    <property type="nucleotide sequence ID" value="NC_014623.1"/>
</dbReference>
<dbReference type="EMBL" id="CP002271">
    <property type="protein sequence ID" value="ADO71295.1"/>
    <property type="molecule type" value="Genomic_DNA"/>
</dbReference>
<keyword evidence="4" id="KW-1185">Reference proteome</keyword>
<keyword evidence="1" id="KW-0732">Signal</keyword>
<feature type="signal peptide" evidence="1">
    <location>
        <begin position="1"/>
        <end position="21"/>
    </location>
</feature>
<dbReference type="eggNOG" id="ENOG5030R4W">
    <property type="taxonomic scope" value="Bacteria"/>
</dbReference>
<dbReference type="EMBL" id="AAMD01000312">
    <property type="protein sequence ID" value="EAU61870.1"/>
    <property type="molecule type" value="Genomic_DNA"/>
</dbReference>
<dbReference type="Proteomes" id="UP000001351">
    <property type="component" value="Chromosome"/>
</dbReference>
<proteinExistence type="predicted"/>
<reference evidence="3 5" key="1">
    <citation type="submission" date="2006-04" db="EMBL/GenBank/DDBJ databases">
        <authorList>
            <person name="Nierman W.C."/>
        </authorList>
    </citation>
    <scope>NUCLEOTIDE SEQUENCE [LARGE SCALE GENOMIC DNA]</scope>
    <source>
        <strain evidence="3 5">DW4/3-1</strain>
    </source>
</reference>
<accession>Q08N13</accession>
<dbReference type="Proteomes" id="UP000032702">
    <property type="component" value="Unassembled WGS sequence"/>
</dbReference>